<feature type="region of interest" description="Disordered" evidence="1">
    <location>
        <begin position="51"/>
        <end position="70"/>
    </location>
</feature>
<evidence type="ECO:0000313" key="3">
    <source>
        <dbReference type="EMBL" id="RZS90299.1"/>
    </source>
</evidence>
<dbReference type="Gene3D" id="2.70.70.10">
    <property type="entry name" value="Glucose Permease (Domain IIA)"/>
    <property type="match status" value="1"/>
</dbReference>
<dbReference type="FunFam" id="2.70.70.10:FF:000013">
    <property type="entry name" value="Peptidase family M23"/>
    <property type="match status" value="1"/>
</dbReference>
<proteinExistence type="predicted"/>
<dbReference type="SUPFAM" id="SSF51261">
    <property type="entry name" value="Duplicated hybrid motif"/>
    <property type="match status" value="1"/>
</dbReference>
<feature type="domain" description="M23ase beta-sheet core" evidence="2">
    <location>
        <begin position="149"/>
        <end position="244"/>
    </location>
</feature>
<feature type="compositionally biased region" description="Basic residues" evidence="1">
    <location>
        <begin position="1"/>
        <end position="19"/>
    </location>
</feature>
<feature type="region of interest" description="Disordered" evidence="1">
    <location>
        <begin position="1"/>
        <end position="28"/>
    </location>
</feature>
<dbReference type="GO" id="GO:0004222">
    <property type="term" value="F:metalloendopeptidase activity"/>
    <property type="evidence" value="ECO:0007669"/>
    <property type="project" value="TreeGrafter"/>
</dbReference>
<evidence type="ECO:0000313" key="4">
    <source>
        <dbReference type="Proteomes" id="UP000293638"/>
    </source>
</evidence>
<evidence type="ECO:0000259" key="2">
    <source>
        <dbReference type="Pfam" id="PF01551"/>
    </source>
</evidence>
<sequence length="255" mass="26286">MAARRRSAGKHRRPGKHRAASSTHPSPPVLVGTAVLATAAAAWFSPTTALGSTRDAAVHRTSPEPGPTPTELAAAASAVQAQAAGAATAGSRFTAPAAKARSTARQRASRSAARIALQDAVATPQWVKPVDRYTLTAHFGEGGGLWSHGHTGQDFAAPTGTPVHAVGAGVVVSAQRDGAYGNKIVLQHADGTQTWYCHLSAFLVSPGDKVTTGEEIGRVGATGNTTGPHLHLEVRPTPDQPVDPMPWLRAHGVEV</sequence>
<dbReference type="InterPro" id="IPR016047">
    <property type="entry name" value="M23ase_b-sheet_dom"/>
</dbReference>
<gene>
    <name evidence="3" type="ORF">EV189_2084</name>
</gene>
<dbReference type="Pfam" id="PF01551">
    <property type="entry name" value="Peptidase_M23"/>
    <property type="match status" value="1"/>
</dbReference>
<evidence type="ECO:0000256" key="1">
    <source>
        <dbReference type="SAM" id="MobiDB-lite"/>
    </source>
</evidence>
<dbReference type="PANTHER" id="PTHR21666">
    <property type="entry name" value="PEPTIDASE-RELATED"/>
    <property type="match status" value="1"/>
</dbReference>
<dbReference type="CDD" id="cd12797">
    <property type="entry name" value="M23_peptidase"/>
    <property type="match status" value="1"/>
</dbReference>
<name>A0A4V2F4S1_9ACTN</name>
<dbReference type="RefSeq" id="WP_231116250.1">
    <property type="nucleotide sequence ID" value="NZ_SGXD01000002.1"/>
</dbReference>
<dbReference type="PANTHER" id="PTHR21666:SF270">
    <property type="entry name" value="MUREIN HYDROLASE ACTIVATOR ENVC"/>
    <property type="match status" value="1"/>
</dbReference>
<keyword evidence="4" id="KW-1185">Reference proteome</keyword>
<reference evidence="3 4" key="1">
    <citation type="submission" date="2019-02" db="EMBL/GenBank/DDBJ databases">
        <title>Genomic Encyclopedia of Type Strains, Phase IV (KMG-IV): sequencing the most valuable type-strain genomes for metagenomic binning, comparative biology and taxonomic classification.</title>
        <authorList>
            <person name="Goeker M."/>
        </authorList>
    </citation>
    <scope>NUCLEOTIDE SEQUENCE [LARGE SCALE GENOMIC DNA]</scope>
    <source>
        <strain evidence="3 4">DSM 45622</strain>
    </source>
</reference>
<dbReference type="Proteomes" id="UP000293638">
    <property type="component" value="Unassembled WGS sequence"/>
</dbReference>
<dbReference type="AlphaFoldDB" id="A0A4V2F4S1"/>
<comment type="caution">
    <text evidence="3">The sequence shown here is derived from an EMBL/GenBank/DDBJ whole genome shotgun (WGS) entry which is preliminary data.</text>
</comment>
<protein>
    <submittedName>
        <fullName evidence="3">Peptidase M23-like protein</fullName>
    </submittedName>
</protein>
<dbReference type="EMBL" id="SGXD01000002">
    <property type="protein sequence ID" value="RZS90299.1"/>
    <property type="molecule type" value="Genomic_DNA"/>
</dbReference>
<dbReference type="InterPro" id="IPR050570">
    <property type="entry name" value="Cell_wall_metabolism_enzyme"/>
</dbReference>
<dbReference type="InterPro" id="IPR011055">
    <property type="entry name" value="Dup_hybrid_motif"/>
</dbReference>
<accession>A0A4V2F4S1</accession>
<organism evidence="3 4">
    <name type="scientific">Motilibacter rhizosphaerae</name>
    <dbReference type="NCBI Taxonomy" id="598652"/>
    <lineage>
        <taxon>Bacteria</taxon>
        <taxon>Bacillati</taxon>
        <taxon>Actinomycetota</taxon>
        <taxon>Actinomycetes</taxon>
        <taxon>Motilibacterales</taxon>
        <taxon>Motilibacteraceae</taxon>
        <taxon>Motilibacter</taxon>
    </lineage>
</organism>